<organism evidence="1 2">
    <name type="scientific">Bacillus paralicheniformis</name>
    <dbReference type="NCBI Taxonomy" id="1648923"/>
    <lineage>
        <taxon>Bacteria</taxon>
        <taxon>Bacillati</taxon>
        <taxon>Bacillota</taxon>
        <taxon>Bacilli</taxon>
        <taxon>Bacillales</taxon>
        <taxon>Bacillaceae</taxon>
        <taxon>Bacillus</taxon>
    </lineage>
</organism>
<sequence length="47" mass="5567">MLKGLFCCCALYFGRSVVKIAMKISFFERVQLLYRIDDFKGKKLEEK</sequence>
<accession>A0A6N2GT10</accession>
<evidence type="ECO:0000313" key="2">
    <source>
        <dbReference type="Proteomes" id="UP000185604"/>
    </source>
</evidence>
<proteinExistence type="predicted"/>
<gene>
    <name evidence="1" type="ORF">B4121_3755</name>
</gene>
<dbReference type="EMBL" id="LKPO01000022">
    <property type="protein sequence ID" value="OLF89362.1"/>
    <property type="molecule type" value="Genomic_DNA"/>
</dbReference>
<name>A0A6N2GT10_9BACI</name>
<dbReference type="AlphaFoldDB" id="A0A6N2GT10"/>
<comment type="caution">
    <text evidence="1">The sequence shown here is derived from an EMBL/GenBank/DDBJ whole genome shotgun (WGS) entry which is preliminary data.</text>
</comment>
<dbReference type="Proteomes" id="UP000185604">
    <property type="component" value="Unassembled WGS sequence"/>
</dbReference>
<reference evidence="1 2" key="1">
    <citation type="journal article" date="2016" name="Front. Microbiol.">
        <title>High-Level Heat Resistance of Spores of Bacillus amyloliquefaciens and Bacillus licheniformis Results from the Presence of a spoVA Operon in a Tn1546 Transposon.</title>
        <authorList>
            <person name="Berendsen E.M."/>
            <person name="Koning R.A."/>
            <person name="Boekhorst J."/>
            <person name="de Jong A."/>
            <person name="Kuipers O.P."/>
            <person name="Wells-Bennik M.H."/>
        </authorList>
    </citation>
    <scope>NUCLEOTIDE SEQUENCE [LARGE SCALE GENOMIC DNA]</scope>
    <source>
        <strain evidence="1 2">B4121</strain>
    </source>
</reference>
<protein>
    <submittedName>
        <fullName evidence="1">Uncharacterized protein</fullName>
    </submittedName>
</protein>
<evidence type="ECO:0000313" key="1">
    <source>
        <dbReference type="EMBL" id="OLF89362.1"/>
    </source>
</evidence>